<organism evidence="2 3">
    <name type="scientific">Thermovibrio ammonificans (strain DSM 15698 / JCM 12110 / HB-1)</name>
    <dbReference type="NCBI Taxonomy" id="648996"/>
    <lineage>
        <taxon>Bacteria</taxon>
        <taxon>Pseudomonadati</taxon>
        <taxon>Aquificota</taxon>
        <taxon>Aquificia</taxon>
        <taxon>Desulfurobacteriales</taxon>
        <taxon>Desulfurobacteriaceae</taxon>
        <taxon>Thermovibrio</taxon>
    </lineage>
</organism>
<dbReference type="Gene3D" id="3.30.1130.10">
    <property type="match status" value="1"/>
</dbReference>
<dbReference type="GO" id="GO:0004150">
    <property type="term" value="F:dihydroneopterin aldolase activity"/>
    <property type="evidence" value="ECO:0007669"/>
    <property type="project" value="InterPro"/>
</dbReference>
<evidence type="ECO:0000313" key="3">
    <source>
        <dbReference type="Proteomes" id="UP000006362"/>
    </source>
</evidence>
<gene>
    <name evidence="2" type="ordered locus">Theam_0606</name>
</gene>
<dbReference type="SMART" id="SM00905">
    <property type="entry name" value="FolB"/>
    <property type="match status" value="1"/>
</dbReference>
<dbReference type="GO" id="GO:0006760">
    <property type="term" value="P:folic acid-containing compound metabolic process"/>
    <property type="evidence" value="ECO:0007669"/>
    <property type="project" value="InterPro"/>
</dbReference>
<dbReference type="SUPFAM" id="SSF55620">
    <property type="entry name" value="Tetrahydrobiopterin biosynthesis enzymes-like"/>
    <property type="match status" value="1"/>
</dbReference>
<dbReference type="HOGENOM" id="CLU_2179629_0_0_0"/>
<protein>
    <submittedName>
        <fullName evidence="2">Dihydroneopterin aldolase</fullName>
    </submittedName>
</protein>
<feature type="domain" description="Dihydroneopterin aldolase/epimerase" evidence="1">
    <location>
        <begin position="9"/>
        <end position="108"/>
    </location>
</feature>
<dbReference type="eggNOG" id="COG1539">
    <property type="taxonomic scope" value="Bacteria"/>
</dbReference>
<dbReference type="Pfam" id="PF02152">
    <property type="entry name" value="FolB"/>
    <property type="match status" value="1"/>
</dbReference>
<proteinExistence type="predicted"/>
<sequence>MQGKVERSVFIEGMRLHLKCGTYPEERSLGVQVKLSVKLTGEFVDYQELHNLILRLSRNTYTYLEEFQEALLKEVLNRWNIDSAIIETVKLSVPFQHNFERVGVELRWRRK</sequence>
<dbReference type="InterPro" id="IPR006157">
    <property type="entry name" value="FolB_dom"/>
</dbReference>
<dbReference type="STRING" id="648996.Theam_0606"/>
<reference evidence="2" key="1">
    <citation type="submission" date="2011-01" db="EMBL/GenBank/DDBJ databases">
        <title>Complete sequence of chromosome of Thermovibrio ammonificans HB-1.</title>
        <authorList>
            <consortium name="US DOE Joint Genome Institute"/>
            <person name="Lucas S."/>
            <person name="Copeland A."/>
            <person name="Lapidus A."/>
            <person name="Cheng J.-F."/>
            <person name="Goodwin L."/>
            <person name="Pitluck S."/>
            <person name="Davenport K."/>
            <person name="Detter J.C."/>
            <person name="Han C."/>
            <person name="Tapia R."/>
            <person name="Land M."/>
            <person name="Hauser L."/>
            <person name="Kyrpides N."/>
            <person name="Ivanova N."/>
            <person name="Ovchinnikova G."/>
            <person name="Vetriani C."/>
            <person name="Woyke T."/>
        </authorList>
    </citation>
    <scope>NUCLEOTIDE SEQUENCE [LARGE SCALE GENOMIC DNA]</scope>
    <source>
        <strain evidence="2">HB-1</strain>
    </source>
</reference>
<dbReference type="RefSeq" id="WP_013537364.1">
    <property type="nucleotide sequence ID" value="NC_014926.1"/>
</dbReference>
<dbReference type="Proteomes" id="UP000006362">
    <property type="component" value="Chromosome"/>
</dbReference>
<keyword evidence="3" id="KW-1185">Reference proteome</keyword>
<dbReference type="InterPro" id="IPR043133">
    <property type="entry name" value="GTP-CH-I_C/QueF"/>
</dbReference>
<evidence type="ECO:0000313" key="2">
    <source>
        <dbReference type="EMBL" id="ADU96578.1"/>
    </source>
</evidence>
<evidence type="ECO:0000259" key="1">
    <source>
        <dbReference type="SMART" id="SM00905"/>
    </source>
</evidence>
<dbReference type="KEGG" id="tam:Theam_0606"/>
<name>E8T5Z4_THEA1</name>
<dbReference type="EMBL" id="CP002444">
    <property type="protein sequence ID" value="ADU96578.1"/>
    <property type="molecule type" value="Genomic_DNA"/>
</dbReference>
<accession>E8T5Z4</accession>
<dbReference type="AlphaFoldDB" id="E8T5Z4"/>